<evidence type="ECO:0000259" key="2">
    <source>
        <dbReference type="SMART" id="SM00347"/>
    </source>
</evidence>
<keyword evidence="4" id="KW-1185">Reference proteome</keyword>
<gene>
    <name evidence="3" type="ORF">CLV56_2941</name>
</gene>
<sequence>MPHDLLEPYRLLIADVYELAGASRSTSETLARAERRTAAQWHVLSVLLDGSTTVPRIAARLGLSRQAVQRVVHDLRGDAQVDVTPNSRDARSPLVVLTPAGRETVDRLYERSAADRSLLLESAGVSRSDLERARATVQALVTAIRSVPPGAGAAPGRGSTGGRSSASSAEG</sequence>
<evidence type="ECO:0000313" key="4">
    <source>
        <dbReference type="Proteomes" id="UP000230842"/>
    </source>
</evidence>
<evidence type="ECO:0000256" key="1">
    <source>
        <dbReference type="SAM" id="MobiDB-lite"/>
    </source>
</evidence>
<evidence type="ECO:0000313" key="3">
    <source>
        <dbReference type="EMBL" id="PJJ53452.1"/>
    </source>
</evidence>
<dbReference type="Pfam" id="PF12802">
    <property type="entry name" value="MarR_2"/>
    <property type="match status" value="1"/>
</dbReference>
<dbReference type="EMBL" id="PGEZ01000002">
    <property type="protein sequence ID" value="PJJ53452.1"/>
    <property type="molecule type" value="Genomic_DNA"/>
</dbReference>
<protein>
    <submittedName>
        <fullName evidence="3">MarR family protein</fullName>
    </submittedName>
</protein>
<dbReference type="InterPro" id="IPR039422">
    <property type="entry name" value="MarR/SlyA-like"/>
</dbReference>
<dbReference type="AlphaFoldDB" id="A0A2M9B6A7"/>
<dbReference type="InterPro" id="IPR000835">
    <property type="entry name" value="HTH_MarR-typ"/>
</dbReference>
<dbReference type="OrthoDB" id="5511415at2"/>
<reference evidence="3 4" key="1">
    <citation type="submission" date="2017-11" db="EMBL/GenBank/DDBJ databases">
        <title>Genomic Encyclopedia of Archaeal and Bacterial Type Strains, Phase II (KMG-II): From Individual Species to Whole Genera.</title>
        <authorList>
            <person name="Goeker M."/>
        </authorList>
    </citation>
    <scope>NUCLEOTIDE SEQUENCE [LARGE SCALE GENOMIC DNA]</scope>
    <source>
        <strain evidence="3 4">DSM 27763</strain>
    </source>
</reference>
<feature type="region of interest" description="Disordered" evidence="1">
    <location>
        <begin position="147"/>
        <end position="171"/>
    </location>
</feature>
<dbReference type="RefSeq" id="WP_100415197.1">
    <property type="nucleotide sequence ID" value="NZ_PGEZ01000002.1"/>
</dbReference>
<accession>A0A2M9B6A7</accession>
<dbReference type="GO" id="GO:0003700">
    <property type="term" value="F:DNA-binding transcription factor activity"/>
    <property type="evidence" value="ECO:0007669"/>
    <property type="project" value="InterPro"/>
</dbReference>
<proteinExistence type="predicted"/>
<dbReference type="Gene3D" id="1.10.10.10">
    <property type="entry name" value="Winged helix-like DNA-binding domain superfamily/Winged helix DNA-binding domain"/>
    <property type="match status" value="1"/>
</dbReference>
<dbReference type="GO" id="GO:0006950">
    <property type="term" value="P:response to stress"/>
    <property type="evidence" value="ECO:0007669"/>
    <property type="project" value="TreeGrafter"/>
</dbReference>
<comment type="caution">
    <text evidence="3">The sequence shown here is derived from an EMBL/GenBank/DDBJ whole genome shotgun (WGS) entry which is preliminary data.</text>
</comment>
<dbReference type="InterPro" id="IPR036390">
    <property type="entry name" value="WH_DNA-bd_sf"/>
</dbReference>
<feature type="compositionally biased region" description="Low complexity" evidence="1">
    <location>
        <begin position="162"/>
        <end position="171"/>
    </location>
</feature>
<dbReference type="SMART" id="SM00347">
    <property type="entry name" value="HTH_MARR"/>
    <property type="match status" value="1"/>
</dbReference>
<feature type="domain" description="HTH marR-type" evidence="2">
    <location>
        <begin position="29"/>
        <end position="130"/>
    </location>
</feature>
<organism evidence="3 4">
    <name type="scientific">Mumia flava</name>
    <dbReference type="NCBI Taxonomy" id="1348852"/>
    <lineage>
        <taxon>Bacteria</taxon>
        <taxon>Bacillati</taxon>
        <taxon>Actinomycetota</taxon>
        <taxon>Actinomycetes</taxon>
        <taxon>Propionibacteriales</taxon>
        <taxon>Nocardioidaceae</taxon>
        <taxon>Mumia</taxon>
    </lineage>
</organism>
<dbReference type="InterPro" id="IPR036388">
    <property type="entry name" value="WH-like_DNA-bd_sf"/>
</dbReference>
<dbReference type="Proteomes" id="UP000230842">
    <property type="component" value="Unassembled WGS sequence"/>
</dbReference>
<dbReference type="SUPFAM" id="SSF46785">
    <property type="entry name" value="Winged helix' DNA-binding domain"/>
    <property type="match status" value="1"/>
</dbReference>
<name>A0A2M9B6A7_9ACTN</name>
<dbReference type="PANTHER" id="PTHR33164:SF43">
    <property type="entry name" value="HTH-TYPE TRANSCRIPTIONAL REPRESSOR YETL"/>
    <property type="match status" value="1"/>
</dbReference>
<dbReference type="PANTHER" id="PTHR33164">
    <property type="entry name" value="TRANSCRIPTIONAL REGULATOR, MARR FAMILY"/>
    <property type="match status" value="1"/>
</dbReference>